<dbReference type="EMBL" id="JBDKXB010000011">
    <property type="protein sequence ID" value="MEY6432741.1"/>
    <property type="molecule type" value="Genomic_DNA"/>
</dbReference>
<gene>
    <name evidence="14" type="ORF">ABC977_10020</name>
</gene>
<evidence type="ECO:0000256" key="9">
    <source>
        <dbReference type="ARBA" id="ARBA00022842"/>
    </source>
</evidence>
<evidence type="ECO:0000256" key="12">
    <source>
        <dbReference type="PIRNR" id="PIRNR006268"/>
    </source>
</evidence>
<dbReference type="Proteomes" id="UP001564408">
    <property type="component" value="Unassembled WGS sequence"/>
</dbReference>
<evidence type="ECO:0000256" key="7">
    <source>
        <dbReference type="ARBA" id="ARBA00022723"/>
    </source>
</evidence>
<protein>
    <recommendedName>
        <fullName evidence="4 12">FAD:protein FMN transferase</fullName>
        <ecNumber evidence="3 12">2.7.1.180</ecNumber>
    </recommendedName>
    <alternativeName>
        <fullName evidence="10 12">Flavin transferase</fullName>
    </alternativeName>
</protein>
<keyword evidence="6 12" id="KW-0808">Transferase</keyword>
<keyword evidence="13" id="KW-0449">Lipoprotein</keyword>
<proteinExistence type="inferred from homology"/>
<evidence type="ECO:0000256" key="6">
    <source>
        <dbReference type="ARBA" id="ARBA00022679"/>
    </source>
</evidence>
<evidence type="ECO:0000256" key="4">
    <source>
        <dbReference type="ARBA" id="ARBA00016337"/>
    </source>
</evidence>
<sequence length="348" mass="37524">MTSTRRRPGSAALLGSWLLIVVALIGCGPPTDQESIQISGPTMGTYYVVQVADPPAGLTAHELKQAVETILDRVIAEISTYEPESELSRFNQNRSTDWVPVSANLVEIVAESLELSRLTDGTYDPTIGPLVNLWGFGAQGRVAEPPTAAAVAAAAERVGFDQLAWRAEPPALRKARPDLYLDLSSLGEGYGADLIADFLESRGLDHYLVAVAGTLRVKGLNTRGTPWAIAIEEPTPGYRAVHRIIQIGDGALSTSGDYRNYFEHEDRRYSHQIDPRTGEPVFHRVASVTVVGESATSVDGLATALMVLGDERGPALAEAEGIAAYFILRGDDDDFESWATPAFEALFD</sequence>
<evidence type="ECO:0000313" key="14">
    <source>
        <dbReference type="EMBL" id="MEY6432741.1"/>
    </source>
</evidence>
<comment type="caution">
    <text evidence="14">The sequence shown here is derived from an EMBL/GenBank/DDBJ whole genome shotgun (WGS) entry which is preliminary data.</text>
</comment>
<keyword evidence="5 12" id="KW-0285">Flavoprotein</keyword>
<evidence type="ECO:0000256" key="10">
    <source>
        <dbReference type="ARBA" id="ARBA00031306"/>
    </source>
</evidence>
<dbReference type="SUPFAM" id="SSF143631">
    <property type="entry name" value="ApbE-like"/>
    <property type="match status" value="1"/>
</dbReference>
<dbReference type="PIRSF" id="PIRSF006268">
    <property type="entry name" value="ApbE"/>
    <property type="match status" value="1"/>
</dbReference>
<dbReference type="Gene3D" id="3.10.520.10">
    <property type="entry name" value="ApbE-like domains"/>
    <property type="match status" value="1"/>
</dbReference>
<dbReference type="PROSITE" id="PS51257">
    <property type="entry name" value="PROKAR_LIPOPROTEIN"/>
    <property type="match status" value="1"/>
</dbReference>
<evidence type="ECO:0000256" key="5">
    <source>
        <dbReference type="ARBA" id="ARBA00022630"/>
    </source>
</evidence>
<comment type="catalytic activity">
    <reaction evidence="11 12 13">
        <text>L-threonyl-[protein] + FAD = FMN-L-threonyl-[protein] + AMP + H(+)</text>
        <dbReference type="Rhea" id="RHEA:36847"/>
        <dbReference type="Rhea" id="RHEA-COMP:11060"/>
        <dbReference type="Rhea" id="RHEA-COMP:11061"/>
        <dbReference type="ChEBI" id="CHEBI:15378"/>
        <dbReference type="ChEBI" id="CHEBI:30013"/>
        <dbReference type="ChEBI" id="CHEBI:57692"/>
        <dbReference type="ChEBI" id="CHEBI:74257"/>
        <dbReference type="ChEBI" id="CHEBI:456215"/>
        <dbReference type="EC" id="2.7.1.180"/>
    </reaction>
</comment>
<dbReference type="PANTHER" id="PTHR30040">
    <property type="entry name" value="THIAMINE BIOSYNTHESIS LIPOPROTEIN APBE"/>
    <property type="match status" value="1"/>
</dbReference>
<evidence type="ECO:0000256" key="3">
    <source>
        <dbReference type="ARBA" id="ARBA00011955"/>
    </source>
</evidence>
<keyword evidence="8 12" id="KW-0274">FAD</keyword>
<evidence type="ECO:0000256" key="11">
    <source>
        <dbReference type="ARBA" id="ARBA00048540"/>
    </source>
</evidence>
<comment type="cofactor">
    <cofactor evidence="1 13">
        <name>Mg(2+)</name>
        <dbReference type="ChEBI" id="CHEBI:18420"/>
    </cofactor>
</comment>
<keyword evidence="13" id="KW-0997">Cell inner membrane</keyword>
<dbReference type="PANTHER" id="PTHR30040:SF2">
    <property type="entry name" value="FAD:PROTEIN FMN TRANSFERASE"/>
    <property type="match status" value="1"/>
</dbReference>
<dbReference type="Pfam" id="PF02424">
    <property type="entry name" value="ApbE"/>
    <property type="match status" value="1"/>
</dbReference>
<reference evidence="14 15" key="1">
    <citation type="submission" date="2024-05" db="EMBL/GenBank/DDBJ databases">
        <title>Genome Sequence and Characterization of the New Strain Purple Sulfur Bacterium of Genus Thioalkalicoccus.</title>
        <authorList>
            <person name="Bryantseva I.A."/>
            <person name="Kyndt J.A."/>
            <person name="Imhoff J.F."/>
        </authorList>
    </citation>
    <scope>NUCLEOTIDE SEQUENCE [LARGE SCALE GENOMIC DNA]</scope>
    <source>
        <strain evidence="14 15">Um2</strain>
    </source>
</reference>
<dbReference type="GO" id="GO:0016740">
    <property type="term" value="F:transferase activity"/>
    <property type="evidence" value="ECO:0007669"/>
    <property type="project" value="UniProtKB-KW"/>
</dbReference>
<keyword evidence="7 12" id="KW-0479">Metal-binding</keyword>
<evidence type="ECO:0000256" key="8">
    <source>
        <dbReference type="ARBA" id="ARBA00022827"/>
    </source>
</evidence>
<comment type="similarity">
    <text evidence="2 12 13">Belongs to the ApbE family.</text>
</comment>
<evidence type="ECO:0000256" key="1">
    <source>
        <dbReference type="ARBA" id="ARBA00001946"/>
    </source>
</evidence>
<evidence type="ECO:0000313" key="15">
    <source>
        <dbReference type="Proteomes" id="UP001564408"/>
    </source>
</evidence>
<keyword evidence="13" id="KW-0472">Membrane</keyword>
<comment type="function">
    <text evidence="13">Flavin transferase that catalyzes the transfer of the FMN moiety of FAD and its covalent binding to the hydroxyl group of a threonine residue in a target flavoprotein.</text>
</comment>
<evidence type="ECO:0000256" key="13">
    <source>
        <dbReference type="RuleBase" id="RU363002"/>
    </source>
</evidence>
<keyword evidence="9 12" id="KW-0460">Magnesium</keyword>
<dbReference type="InterPro" id="IPR003374">
    <property type="entry name" value="ApbE-like_sf"/>
</dbReference>
<accession>A0ABV4BDZ4</accession>
<name>A0ABV4BDZ4_9GAMM</name>
<organism evidence="14 15">
    <name type="scientific">Thioalkalicoccus limnaeus</name>
    <dbReference type="NCBI Taxonomy" id="120681"/>
    <lineage>
        <taxon>Bacteria</taxon>
        <taxon>Pseudomonadati</taxon>
        <taxon>Pseudomonadota</taxon>
        <taxon>Gammaproteobacteria</taxon>
        <taxon>Chromatiales</taxon>
        <taxon>Chromatiaceae</taxon>
        <taxon>Thioalkalicoccus</taxon>
    </lineage>
</organism>
<dbReference type="InterPro" id="IPR024932">
    <property type="entry name" value="ApbE"/>
</dbReference>
<evidence type="ECO:0000256" key="2">
    <source>
        <dbReference type="ARBA" id="ARBA00008282"/>
    </source>
</evidence>
<dbReference type="EC" id="2.7.1.180" evidence="3 12"/>
<keyword evidence="15" id="KW-1185">Reference proteome</keyword>
<keyword evidence="13" id="KW-1003">Cell membrane</keyword>
<comment type="subcellular location">
    <subcellularLocation>
        <location evidence="13">Cell inner membrane</location>
        <topology evidence="13">Lipid-anchor</topology>
        <orientation evidence="13">Periplasmic side</orientation>
    </subcellularLocation>
</comment>
<dbReference type="RefSeq" id="WP_369667125.1">
    <property type="nucleotide sequence ID" value="NZ_JBDKXB010000011.1"/>
</dbReference>